<feature type="chain" id="PRO_5040983161" evidence="2">
    <location>
        <begin position="25"/>
        <end position="189"/>
    </location>
</feature>
<dbReference type="Proteomes" id="UP000031532">
    <property type="component" value="Unassembled WGS sequence"/>
</dbReference>
<name>A0A9X5E167_9CYAN</name>
<dbReference type="EMBL" id="JTJC03000001">
    <property type="protein sequence ID" value="NHC33546.1"/>
    <property type="molecule type" value="Genomic_DNA"/>
</dbReference>
<evidence type="ECO:0000256" key="1">
    <source>
        <dbReference type="SAM" id="MobiDB-lite"/>
    </source>
</evidence>
<feature type="domain" description="DUF4168" evidence="3">
    <location>
        <begin position="67"/>
        <end position="181"/>
    </location>
</feature>
<evidence type="ECO:0000259" key="3">
    <source>
        <dbReference type="Pfam" id="PF13767"/>
    </source>
</evidence>
<dbReference type="InterPro" id="IPR025433">
    <property type="entry name" value="DUF4168"/>
</dbReference>
<evidence type="ECO:0000313" key="5">
    <source>
        <dbReference type="Proteomes" id="UP000031532"/>
    </source>
</evidence>
<keyword evidence="2" id="KW-0732">Signal</keyword>
<gene>
    <name evidence="4" type="ORF">QH73_0002525</name>
</gene>
<keyword evidence="5" id="KW-1185">Reference proteome</keyword>
<protein>
    <submittedName>
        <fullName evidence="4">DUF4168 domain-containing protein</fullName>
    </submittedName>
</protein>
<feature type="signal peptide" evidence="2">
    <location>
        <begin position="1"/>
        <end position="24"/>
    </location>
</feature>
<feature type="compositionally biased region" description="Low complexity" evidence="1">
    <location>
        <begin position="36"/>
        <end position="65"/>
    </location>
</feature>
<sequence length="189" mass="21018">MKARYLSFIGMAIAVALSGGAAWAQSSSVPKEIQLSQADSPSQSPTQPTQPSQSQPPTQKPAQSQVSQKELQQFANAVKKLQPIQENAQNQIVQAIQQENLSEKRFGEIYQSRRNPQAQPTAKITPDENKKFDQANAKIEKIEQSTQGQMEQAVKGEGLDIQRFNQIFLTLRQNPDLLQKVREMVKTSG</sequence>
<dbReference type="RefSeq" id="WP_132866507.1">
    <property type="nucleotide sequence ID" value="NZ_JTJC03000001.1"/>
</dbReference>
<accession>A0A9X5E167</accession>
<reference evidence="4 5" key="1">
    <citation type="journal article" date="2015" name="Genome Announc.">
        <title>Draft Genome Sequence of the Terrestrial Cyanobacterium Scytonema millei VB511283, Isolated from Eastern India.</title>
        <authorList>
            <person name="Sen D."/>
            <person name="Chandrababunaidu M.M."/>
            <person name="Singh D."/>
            <person name="Sanghi N."/>
            <person name="Ghorai A."/>
            <person name="Mishra G.P."/>
            <person name="Madduluri M."/>
            <person name="Adhikary S.P."/>
            <person name="Tripathy S."/>
        </authorList>
    </citation>
    <scope>NUCLEOTIDE SEQUENCE [LARGE SCALE GENOMIC DNA]</scope>
    <source>
        <strain evidence="4 5">VB511283</strain>
    </source>
</reference>
<evidence type="ECO:0000313" key="4">
    <source>
        <dbReference type="EMBL" id="NHC33546.1"/>
    </source>
</evidence>
<proteinExistence type="predicted"/>
<dbReference type="OrthoDB" id="530963at2"/>
<organism evidence="4 5">
    <name type="scientific">Scytonema millei VB511283</name>
    <dbReference type="NCBI Taxonomy" id="1245923"/>
    <lineage>
        <taxon>Bacteria</taxon>
        <taxon>Bacillati</taxon>
        <taxon>Cyanobacteriota</taxon>
        <taxon>Cyanophyceae</taxon>
        <taxon>Nostocales</taxon>
        <taxon>Scytonemataceae</taxon>
        <taxon>Scytonema</taxon>
    </lineage>
</organism>
<feature type="region of interest" description="Disordered" evidence="1">
    <location>
        <begin position="28"/>
        <end position="67"/>
    </location>
</feature>
<evidence type="ECO:0000256" key="2">
    <source>
        <dbReference type="SAM" id="SignalP"/>
    </source>
</evidence>
<dbReference type="Pfam" id="PF13767">
    <property type="entry name" value="DUF4168"/>
    <property type="match status" value="1"/>
</dbReference>
<comment type="caution">
    <text evidence="4">The sequence shown here is derived from an EMBL/GenBank/DDBJ whole genome shotgun (WGS) entry which is preliminary data.</text>
</comment>
<dbReference type="AlphaFoldDB" id="A0A9X5E167"/>